<keyword evidence="2" id="KW-1185">Reference proteome</keyword>
<organism evidence="1 2">
    <name type="scientific">Parasediminibacterium paludis</name>
    <dbReference type="NCBI Taxonomy" id="908966"/>
    <lineage>
        <taxon>Bacteria</taxon>
        <taxon>Pseudomonadati</taxon>
        <taxon>Bacteroidota</taxon>
        <taxon>Chitinophagia</taxon>
        <taxon>Chitinophagales</taxon>
        <taxon>Chitinophagaceae</taxon>
        <taxon>Parasediminibacterium</taxon>
    </lineage>
</organism>
<proteinExistence type="predicted"/>
<sequence length="82" mass="9489">MKTGNRDLIVLMKYDSVSEAAMEHEITLLNNLLYSVESIHSFCIANEVIDVNKYKIIKKPHLIQQAIRDKSHKPFVFVCNKN</sequence>
<gene>
    <name evidence="1" type="ORF">ACFOW1_14205</name>
</gene>
<dbReference type="EMBL" id="JBHSDC010000029">
    <property type="protein sequence ID" value="MFC4233050.1"/>
    <property type="molecule type" value="Genomic_DNA"/>
</dbReference>
<protein>
    <submittedName>
        <fullName evidence="1">Uncharacterized protein</fullName>
    </submittedName>
</protein>
<dbReference type="RefSeq" id="WP_379015152.1">
    <property type="nucleotide sequence ID" value="NZ_JBHSDC010000029.1"/>
</dbReference>
<accession>A0ABV8Q1Q8</accession>
<evidence type="ECO:0000313" key="2">
    <source>
        <dbReference type="Proteomes" id="UP001595906"/>
    </source>
</evidence>
<comment type="caution">
    <text evidence="1">The sequence shown here is derived from an EMBL/GenBank/DDBJ whole genome shotgun (WGS) entry which is preliminary data.</text>
</comment>
<reference evidence="2" key="1">
    <citation type="journal article" date="2019" name="Int. J. Syst. Evol. Microbiol.">
        <title>The Global Catalogue of Microorganisms (GCM) 10K type strain sequencing project: providing services to taxonomists for standard genome sequencing and annotation.</title>
        <authorList>
            <consortium name="The Broad Institute Genomics Platform"/>
            <consortium name="The Broad Institute Genome Sequencing Center for Infectious Disease"/>
            <person name="Wu L."/>
            <person name="Ma J."/>
        </authorList>
    </citation>
    <scope>NUCLEOTIDE SEQUENCE [LARGE SCALE GENOMIC DNA]</scope>
    <source>
        <strain evidence="2">CECT 8010</strain>
    </source>
</reference>
<evidence type="ECO:0000313" key="1">
    <source>
        <dbReference type="EMBL" id="MFC4233050.1"/>
    </source>
</evidence>
<name>A0ABV8Q1Q8_9BACT</name>
<dbReference type="Proteomes" id="UP001595906">
    <property type="component" value="Unassembled WGS sequence"/>
</dbReference>